<keyword evidence="2" id="KW-0175">Coiled coil</keyword>
<dbReference type="PANTHER" id="PTHR46558">
    <property type="entry name" value="TRACRIPTIONAL REGULATORY PROTEIN-RELATED-RELATED"/>
    <property type="match status" value="1"/>
</dbReference>
<evidence type="ECO:0000259" key="3">
    <source>
        <dbReference type="PROSITE" id="PS50943"/>
    </source>
</evidence>
<evidence type="ECO:0000313" key="5">
    <source>
        <dbReference type="Proteomes" id="UP001164653"/>
    </source>
</evidence>
<feature type="domain" description="HTH cro/C1-type" evidence="3">
    <location>
        <begin position="14"/>
        <end position="67"/>
    </location>
</feature>
<reference evidence="4" key="1">
    <citation type="submission" date="2022-11" db="EMBL/GenBank/DDBJ databases">
        <title>Dyadobacter pollutisoli sp. nov., isolated from plastic dumped soil.</title>
        <authorList>
            <person name="Kim J.M."/>
            <person name="Kim K.R."/>
            <person name="Lee J.K."/>
            <person name="Hao L."/>
            <person name="Jeon C.O."/>
        </authorList>
    </citation>
    <scope>NUCLEOTIDE SEQUENCE</scope>
    <source>
        <strain evidence="4">U1</strain>
    </source>
</reference>
<dbReference type="KEGG" id="dpf:ON006_26310"/>
<dbReference type="GO" id="GO:0003677">
    <property type="term" value="F:DNA binding"/>
    <property type="evidence" value="ECO:0007669"/>
    <property type="project" value="UniProtKB-KW"/>
</dbReference>
<evidence type="ECO:0000256" key="1">
    <source>
        <dbReference type="ARBA" id="ARBA00023125"/>
    </source>
</evidence>
<keyword evidence="1" id="KW-0238">DNA-binding</keyword>
<protein>
    <submittedName>
        <fullName evidence="4">Helix-turn-helix transcriptional regulator</fullName>
    </submittedName>
</protein>
<dbReference type="CDD" id="cd00093">
    <property type="entry name" value="HTH_XRE"/>
    <property type="match status" value="1"/>
</dbReference>
<dbReference type="SUPFAM" id="SSF47413">
    <property type="entry name" value="lambda repressor-like DNA-binding domains"/>
    <property type="match status" value="1"/>
</dbReference>
<dbReference type="PROSITE" id="PS50943">
    <property type="entry name" value="HTH_CROC1"/>
    <property type="match status" value="1"/>
</dbReference>
<name>A0A9E8SKI0_9BACT</name>
<dbReference type="RefSeq" id="WP_244824216.1">
    <property type="nucleotide sequence ID" value="NZ_CP112998.1"/>
</dbReference>
<dbReference type="InterPro" id="IPR001387">
    <property type="entry name" value="Cro/C1-type_HTH"/>
</dbReference>
<dbReference type="AlphaFoldDB" id="A0A9E8SKI0"/>
<dbReference type="PANTHER" id="PTHR46558:SF4">
    <property type="entry name" value="DNA-BIDING PHAGE PROTEIN"/>
    <property type="match status" value="1"/>
</dbReference>
<sequence>MSTATKPNHIGHKIGRIRELRGWKQESLAHELNVSQQTVSKIEQSETVDEELLEQISKILGVSSEGIKNFNEDAVFNYIQNNYEGANASSGTIGIFQHCTFNPIDKLIEVFEENKKLYERLLESEREKIELLRNRD</sequence>
<feature type="coiled-coil region" evidence="2">
    <location>
        <begin position="108"/>
        <end position="135"/>
    </location>
</feature>
<dbReference type="Gene3D" id="1.10.260.40">
    <property type="entry name" value="lambda repressor-like DNA-binding domains"/>
    <property type="match status" value="1"/>
</dbReference>
<dbReference type="EMBL" id="CP112998">
    <property type="protein sequence ID" value="WAC11234.1"/>
    <property type="molecule type" value="Genomic_DNA"/>
</dbReference>
<evidence type="ECO:0000256" key="2">
    <source>
        <dbReference type="SAM" id="Coils"/>
    </source>
</evidence>
<gene>
    <name evidence="4" type="ORF">ON006_26310</name>
</gene>
<dbReference type="Pfam" id="PF01381">
    <property type="entry name" value="HTH_3"/>
    <property type="match status" value="1"/>
</dbReference>
<dbReference type="SMART" id="SM00530">
    <property type="entry name" value="HTH_XRE"/>
    <property type="match status" value="1"/>
</dbReference>
<dbReference type="Proteomes" id="UP001164653">
    <property type="component" value="Chromosome"/>
</dbReference>
<organism evidence="4 5">
    <name type="scientific">Dyadobacter pollutisoli</name>
    <dbReference type="NCBI Taxonomy" id="2910158"/>
    <lineage>
        <taxon>Bacteria</taxon>
        <taxon>Pseudomonadati</taxon>
        <taxon>Bacteroidota</taxon>
        <taxon>Cytophagia</taxon>
        <taxon>Cytophagales</taxon>
        <taxon>Spirosomataceae</taxon>
        <taxon>Dyadobacter</taxon>
    </lineage>
</organism>
<dbReference type="InterPro" id="IPR010982">
    <property type="entry name" value="Lambda_DNA-bd_dom_sf"/>
</dbReference>
<keyword evidence="5" id="KW-1185">Reference proteome</keyword>
<accession>A0A9E8SKI0</accession>
<evidence type="ECO:0000313" key="4">
    <source>
        <dbReference type="EMBL" id="WAC11234.1"/>
    </source>
</evidence>
<proteinExistence type="predicted"/>